<dbReference type="PANTHER" id="PTHR44313:SF1">
    <property type="entry name" value="DNAJ HOMOLOG SUBFAMILY C MEMBER 17"/>
    <property type="match status" value="1"/>
</dbReference>
<dbReference type="Proteomes" id="UP000509704">
    <property type="component" value="Chromosome 1"/>
</dbReference>
<keyword evidence="5" id="KW-0539">Nucleus</keyword>
<evidence type="ECO:0000256" key="5">
    <source>
        <dbReference type="ARBA" id="ARBA00023242"/>
    </source>
</evidence>
<dbReference type="Gene3D" id="1.10.287.110">
    <property type="entry name" value="DnaJ domain"/>
    <property type="match status" value="1"/>
</dbReference>
<keyword evidence="4" id="KW-0143">Chaperone</keyword>
<evidence type="ECO:0000313" key="8">
    <source>
        <dbReference type="Proteomes" id="UP000509704"/>
    </source>
</evidence>
<evidence type="ECO:0000256" key="2">
    <source>
        <dbReference type="ARBA" id="ARBA00004496"/>
    </source>
</evidence>
<dbReference type="PANTHER" id="PTHR44313">
    <property type="entry name" value="DNAJ HOMOLOG SUBFAMILY C MEMBER 17"/>
    <property type="match status" value="1"/>
</dbReference>
<dbReference type="CDD" id="cd06257">
    <property type="entry name" value="DnaJ"/>
    <property type="match status" value="1"/>
</dbReference>
<dbReference type="AlphaFoldDB" id="A0A7H9AVG1"/>
<dbReference type="KEGG" id="zmk:HG535_0A01100"/>
<proteinExistence type="predicted"/>
<dbReference type="SMART" id="SM00271">
    <property type="entry name" value="DnaJ"/>
    <property type="match status" value="1"/>
</dbReference>
<evidence type="ECO:0000259" key="6">
    <source>
        <dbReference type="PROSITE" id="PS50076"/>
    </source>
</evidence>
<dbReference type="InterPro" id="IPR036869">
    <property type="entry name" value="J_dom_sf"/>
</dbReference>
<dbReference type="GO" id="GO:0005681">
    <property type="term" value="C:spliceosomal complex"/>
    <property type="evidence" value="ECO:0007669"/>
    <property type="project" value="TreeGrafter"/>
</dbReference>
<accession>A0A7H9AVG1</accession>
<dbReference type="GO" id="GO:0005737">
    <property type="term" value="C:cytoplasm"/>
    <property type="evidence" value="ECO:0007669"/>
    <property type="project" value="UniProtKB-SubCell"/>
</dbReference>
<dbReference type="RefSeq" id="XP_037141899.1">
    <property type="nucleotide sequence ID" value="XM_037286004.1"/>
</dbReference>
<dbReference type="Pfam" id="PF00226">
    <property type="entry name" value="DnaJ"/>
    <property type="match status" value="1"/>
</dbReference>
<dbReference type="InterPro" id="IPR052094">
    <property type="entry name" value="Pre-mRNA-splicing_ERAD"/>
</dbReference>
<dbReference type="OrthoDB" id="436519at2759"/>
<reference evidence="7 8" key="1">
    <citation type="submission" date="2020-07" db="EMBL/GenBank/DDBJ databases">
        <title>The yeast mating-type switching endonuclease HO is a domesticated member of an unorthodox homing genetic element family.</title>
        <authorList>
            <person name="Coughlan A.Y."/>
            <person name="Lombardi L."/>
            <person name="Braun-Galleani S."/>
            <person name="Martos A.R."/>
            <person name="Galeote V."/>
            <person name="Bigey F."/>
            <person name="Dequin S."/>
            <person name="Byrne K.P."/>
            <person name="Wolfe K.H."/>
        </authorList>
    </citation>
    <scope>NUCLEOTIDE SEQUENCE [LARGE SCALE GENOMIC DNA]</scope>
    <source>
        <strain evidence="7 8">NRRL Y-6702</strain>
    </source>
</reference>
<feature type="domain" description="J" evidence="6">
    <location>
        <begin position="14"/>
        <end position="84"/>
    </location>
</feature>
<comment type="subcellular location">
    <subcellularLocation>
        <location evidence="2">Cytoplasm</location>
    </subcellularLocation>
    <subcellularLocation>
        <location evidence="1">Nucleus</location>
    </subcellularLocation>
</comment>
<gene>
    <name evidence="7" type="ORF">HG535_0A01100</name>
</gene>
<dbReference type="GeneID" id="59233807"/>
<evidence type="ECO:0000313" key="7">
    <source>
        <dbReference type="EMBL" id="QLG70171.1"/>
    </source>
</evidence>
<evidence type="ECO:0000256" key="1">
    <source>
        <dbReference type="ARBA" id="ARBA00004123"/>
    </source>
</evidence>
<keyword evidence="3" id="KW-0963">Cytoplasm</keyword>
<dbReference type="SUPFAM" id="SSF46565">
    <property type="entry name" value="Chaperone J-domain"/>
    <property type="match status" value="1"/>
</dbReference>
<evidence type="ECO:0000256" key="3">
    <source>
        <dbReference type="ARBA" id="ARBA00022490"/>
    </source>
</evidence>
<protein>
    <recommendedName>
        <fullName evidence="6">J domain-containing protein</fullName>
    </recommendedName>
</protein>
<sequence length="286" mass="33464">MSFDLQKVFDENLDLYEILEFGNDVPREQLTPSAIKKQYRTLALLYHPDKQPDNPQSLHKFHLISLATHVLGDSSLRDAYNGWLRNRESHETNDKVRTAHINKLHKREADASRISNDENAPNVQQIQKYGETLRKLKHFKMSYGDWKNLRESTNSSENSQPVHKFYDSSTLRIELINDDPTVADKLTLKTFLSRLFEVQELYDLYYSSRNDFQNDETIVAYAVLMSPQEAQQLFQRWTERRNTEGWKSIIDIAPRIPLHYYAGFTDRVDLNPKIAAMVNNDTIVIE</sequence>
<name>A0A7H9AVG1_ZYGMR</name>
<organism evidence="7 8">
    <name type="scientific">Zygotorulaspora mrakii</name>
    <name type="common">Zygosaccharomyces mrakii</name>
    <dbReference type="NCBI Taxonomy" id="42260"/>
    <lineage>
        <taxon>Eukaryota</taxon>
        <taxon>Fungi</taxon>
        <taxon>Dikarya</taxon>
        <taxon>Ascomycota</taxon>
        <taxon>Saccharomycotina</taxon>
        <taxon>Saccharomycetes</taxon>
        <taxon>Saccharomycetales</taxon>
        <taxon>Saccharomycetaceae</taxon>
        <taxon>Zygotorulaspora</taxon>
    </lineage>
</organism>
<dbReference type="EMBL" id="CP058604">
    <property type="protein sequence ID" value="QLG70171.1"/>
    <property type="molecule type" value="Genomic_DNA"/>
</dbReference>
<dbReference type="GO" id="GO:0000390">
    <property type="term" value="P:spliceosomal complex disassembly"/>
    <property type="evidence" value="ECO:0007669"/>
    <property type="project" value="TreeGrafter"/>
</dbReference>
<keyword evidence="8" id="KW-1185">Reference proteome</keyword>
<dbReference type="PROSITE" id="PS50076">
    <property type="entry name" value="DNAJ_2"/>
    <property type="match status" value="1"/>
</dbReference>
<evidence type="ECO:0000256" key="4">
    <source>
        <dbReference type="ARBA" id="ARBA00023186"/>
    </source>
</evidence>
<dbReference type="InterPro" id="IPR001623">
    <property type="entry name" value="DnaJ_domain"/>
</dbReference>